<dbReference type="InterPro" id="IPR051120">
    <property type="entry name" value="ABC_AA/LPS_Transport"/>
</dbReference>
<protein>
    <recommendedName>
        <fullName evidence="4">ABC transporter domain-containing protein</fullName>
    </recommendedName>
</protein>
<dbReference type="PANTHER" id="PTHR45772">
    <property type="entry name" value="CONSERVED COMPONENT OF ABC TRANSPORTER FOR NATURAL AMINO ACIDS-RELATED"/>
    <property type="match status" value="1"/>
</dbReference>
<organism evidence="5 6">
    <name type="scientific">Phytohabitans rumicis</name>
    <dbReference type="NCBI Taxonomy" id="1076125"/>
    <lineage>
        <taxon>Bacteria</taxon>
        <taxon>Bacillati</taxon>
        <taxon>Actinomycetota</taxon>
        <taxon>Actinomycetes</taxon>
        <taxon>Micromonosporales</taxon>
        <taxon>Micromonosporaceae</taxon>
    </lineage>
</organism>
<dbReference type="InterPro" id="IPR027417">
    <property type="entry name" value="P-loop_NTPase"/>
</dbReference>
<evidence type="ECO:0000313" key="5">
    <source>
        <dbReference type="EMBL" id="GFJ94238.1"/>
    </source>
</evidence>
<dbReference type="Proteomes" id="UP000482960">
    <property type="component" value="Unassembled WGS sequence"/>
</dbReference>
<evidence type="ECO:0000313" key="6">
    <source>
        <dbReference type="Proteomes" id="UP000482960"/>
    </source>
</evidence>
<reference evidence="5 6" key="2">
    <citation type="submission" date="2020-03" db="EMBL/GenBank/DDBJ databases">
        <authorList>
            <person name="Ichikawa N."/>
            <person name="Kimura A."/>
            <person name="Kitahashi Y."/>
            <person name="Uohara A."/>
        </authorList>
    </citation>
    <scope>NUCLEOTIDE SEQUENCE [LARGE SCALE GENOMIC DNA]</scope>
    <source>
        <strain evidence="5 6">NBRC 108638</strain>
    </source>
</reference>
<dbReference type="GO" id="GO:0016887">
    <property type="term" value="F:ATP hydrolysis activity"/>
    <property type="evidence" value="ECO:0007669"/>
    <property type="project" value="InterPro"/>
</dbReference>
<reference evidence="5 6" key="1">
    <citation type="submission" date="2020-03" db="EMBL/GenBank/DDBJ databases">
        <title>Whole genome shotgun sequence of Phytohabitans rumicis NBRC 108638.</title>
        <authorList>
            <person name="Komaki H."/>
            <person name="Tamura T."/>
        </authorList>
    </citation>
    <scope>NUCLEOTIDE SEQUENCE [LARGE SCALE GENOMIC DNA]</scope>
    <source>
        <strain evidence="5 6">NBRC 108638</strain>
    </source>
</reference>
<dbReference type="AlphaFoldDB" id="A0A6V8LH50"/>
<dbReference type="Pfam" id="PF00005">
    <property type="entry name" value="ABC_tran"/>
    <property type="match status" value="1"/>
</dbReference>
<dbReference type="PANTHER" id="PTHR45772:SF9">
    <property type="entry name" value="CONSERVED COMPONENT OF ABC TRANSPORTER FOR NATURAL AMINO ACIDS"/>
    <property type="match status" value="1"/>
</dbReference>
<comment type="caution">
    <text evidence="5">The sequence shown here is derived from an EMBL/GenBank/DDBJ whole genome shotgun (WGS) entry which is preliminary data.</text>
</comment>
<evidence type="ECO:0000259" key="4">
    <source>
        <dbReference type="Pfam" id="PF00005"/>
    </source>
</evidence>
<accession>A0A6V8LH50</accession>
<dbReference type="EMBL" id="BLPG01000001">
    <property type="protein sequence ID" value="GFJ94238.1"/>
    <property type="molecule type" value="Genomic_DNA"/>
</dbReference>
<dbReference type="GO" id="GO:0005524">
    <property type="term" value="F:ATP binding"/>
    <property type="evidence" value="ECO:0007669"/>
    <property type="project" value="UniProtKB-KW"/>
</dbReference>
<dbReference type="InterPro" id="IPR003439">
    <property type="entry name" value="ABC_transporter-like_ATP-bd"/>
</dbReference>
<keyword evidence="2" id="KW-0547">Nucleotide-binding</keyword>
<dbReference type="GO" id="GO:0005886">
    <property type="term" value="C:plasma membrane"/>
    <property type="evidence" value="ECO:0007669"/>
    <property type="project" value="TreeGrafter"/>
</dbReference>
<dbReference type="Gene3D" id="3.40.50.300">
    <property type="entry name" value="P-loop containing nucleotide triphosphate hydrolases"/>
    <property type="match status" value="1"/>
</dbReference>
<evidence type="ECO:0000256" key="3">
    <source>
        <dbReference type="ARBA" id="ARBA00022840"/>
    </source>
</evidence>
<dbReference type="RefSeq" id="WP_218577549.1">
    <property type="nucleotide sequence ID" value="NZ_BLPG01000001.1"/>
</dbReference>
<proteinExistence type="predicted"/>
<gene>
    <name evidence="5" type="ORF">Prum_078800</name>
</gene>
<keyword evidence="3" id="KW-0067">ATP-binding</keyword>
<dbReference type="SUPFAM" id="SSF52540">
    <property type="entry name" value="P-loop containing nucleoside triphosphate hydrolases"/>
    <property type="match status" value="1"/>
</dbReference>
<evidence type="ECO:0000256" key="2">
    <source>
        <dbReference type="ARBA" id="ARBA00022741"/>
    </source>
</evidence>
<keyword evidence="1" id="KW-0813">Transport</keyword>
<name>A0A6V8LH50_9ACTN</name>
<feature type="domain" description="ABC transporter" evidence="4">
    <location>
        <begin position="21"/>
        <end position="71"/>
    </location>
</feature>
<sequence>MSDPVLAGRGLSKRYGDLLVLDRVDFAVARGDAVGIVGPNGAGKTTLLSVLAGAVAPSAGTVHIDGQDVTRLRPSCVAAGAWGGRSRSRARSAA</sequence>
<keyword evidence="6" id="KW-1185">Reference proteome</keyword>
<evidence type="ECO:0000256" key="1">
    <source>
        <dbReference type="ARBA" id="ARBA00022448"/>
    </source>
</evidence>